<evidence type="ECO:0000313" key="8">
    <source>
        <dbReference type="Proteomes" id="UP000011626"/>
    </source>
</evidence>
<dbReference type="InterPro" id="IPR032808">
    <property type="entry name" value="DoxX"/>
</dbReference>
<evidence type="ECO:0000256" key="5">
    <source>
        <dbReference type="ARBA" id="ARBA00023136"/>
    </source>
</evidence>
<dbReference type="eggNOG" id="arCOG02861">
    <property type="taxonomic scope" value="Archaea"/>
</dbReference>
<feature type="transmembrane region" description="Helical" evidence="6">
    <location>
        <begin position="206"/>
        <end position="226"/>
    </location>
</feature>
<dbReference type="Pfam" id="PF07681">
    <property type="entry name" value="DoxX"/>
    <property type="match status" value="1"/>
</dbReference>
<dbReference type="PANTHER" id="PTHR33452">
    <property type="entry name" value="OXIDOREDUCTASE CATD-RELATED"/>
    <property type="match status" value="1"/>
</dbReference>
<feature type="transmembrane region" description="Helical" evidence="6">
    <location>
        <begin position="96"/>
        <end position="117"/>
    </location>
</feature>
<proteinExistence type="predicted"/>
<evidence type="ECO:0000256" key="6">
    <source>
        <dbReference type="SAM" id="Phobius"/>
    </source>
</evidence>
<protein>
    <submittedName>
        <fullName evidence="7">DoxX family protein</fullName>
    </submittedName>
</protein>
<dbReference type="AlphaFoldDB" id="M0D514"/>
<accession>M0D514</accession>
<gene>
    <name evidence="7" type="ORF">C475_00235</name>
</gene>
<dbReference type="STRING" id="797114.C475_00235"/>
<keyword evidence="8" id="KW-1185">Reference proteome</keyword>
<keyword evidence="3 6" id="KW-0812">Transmembrane</keyword>
<comment type="subcellular location">
    <subcellularLocation>
        <location evidence="1">Cell membrane</location>
        <topology evidence="1">Multi-pass membrane protein</topology>
    </subcellularLocation>
</comment>
<evidence type="ECO:0000256" key="4">
    <source>
        <dbReference type="ARBA" id="ARBA00022989"/>
    </source>
</evidence>
<dbReference type="PATRIC" id="fig|797114.5.peg.46"/>
<keyword evidence="4 6" id="KW-1133">Transmembrane helix</keyword>
<reference evidence="7 8" key="1">
    <citation type="journal article" date="2014" name="PLoS Genet.">
        <title>Phylogenetically driven sequencing of extremely halophilic archaea reveals strategies for static and dynamic osmo-response.</title>
        <authorList>
            <person name="Becker E.A."/>
            <person name="Seitzer P.M."/>
            <person name="Tritt A."/>
            <person name="Larsen D."/>
            <person name="Krusor M."/>
            <person name="Yao A.I."/>
            <person name="Wu D."/>
            <person name="Madern D."/>
            <person name="Eisen J.A."/>
            <person name="Darling A.E."/>
            <person name="Facciotti M.T."/>
        </authorList>
    </citation>
    <scope>NUCLEOTIDE SEQUENCE [LARGE SCALE GENOMIC DNA]</scope>
    <source>
        <strain evidence="7 8">2-9-1</strain>
    </source>
</reference>
<dbReference type="PANTHER" id="PTHR33452:SF1">
    <property type="entry name" value="INNER MEMBRANE PROTEIN YPHA-RELATED"/>
    <property type="match status" value="1"/>
</dbReference>
<feature type="transmembrane region" description="Helical" evidence="6">
    <location>
        <begin position="166"/>
        <end position="194"/>
    </location>
</feature>
<dbReference type="EMBL" id="AOIU01000003">
    <property type="protein sequence ID" value="ELZ30525.1"/>
    <property type="molecule type" value="Genomic_DNA"/>
</dbReference>
<dbReference type="InterPro" id="IPR051907">
    <property type="entry name" value="DoxX-like_oxidoreductase"/>
</dbReference>
<organism evidence="7 8">
    <name type="scientific">Halosimplex carlsbadense 2-9-1</name>
    <dbReference type="NCBI Taxonomy" id="797114"/>
    <lineage>
        <taxon>Archaea</taxon>
        <taxon>Methanobacteriati</taxon>
        <taxon>Methanobacteriota</taxon>
        <taxon>Stenosarchaea group</taxon>
        <taxon>Halobacteria</taxon>
        <taxon>Halobacteriales</taxon>
        <taxon>Haloarculaceae</taxon>
        <taxon>Halosimplex</taxon>
    </lineage>
</organism>
<keyword evidence="2" id="KW-1003">Cell membrane</keyword>
<dbReference type="Proteomes" id="UP000011626">
    <property type="component" value="Unassembled WGS sequence"/>
</dbReference>
<comment type="caution">
    <text evidence="7">The sequence shown here is derived from an EMBL/GenBank/DDBJ whole genome shotgun (WGS) entry which is preliminary data.</text>
</comment>
<name>M0D514_9EURY</name>
<sequence>MRRYHESALQSLSAFLPGENGGDGPAVASVDERRVSPFDGTVSPERGVSSLPNRSQRLGITTRLIRPLGQRRCMATRELESKVFGWDVEFTYSETWIGYALFGLRLIMGWTLFYAGITKVVDPEWSVRGFLLYGIPDGNPLTGLWTAMGNDWAWLLTPLNQLGLTLVGLALILGLFVRFSAFWGATMMLFYWMASYPFDNALLIDYHMVYVFLLFGLGAFGAGRILGLDARIEQLDIVEQYPQLRLFLG</sequence>
<evidence type="ECO:0000313" key="7">
    <source>
        <dbReference type="EMBL" id="ELZ30525.1"/>
    </source>
</evidence>
<keyword evidence="5 6" id="KW-0472">Membrane</keyword>
<dbReference type="GO" id="GO:0005886">
    <property type="term" value="C:plasma membrane"/>
    <property type="evidence" value="ECO:0007669"/>
    <property type="project" value="UniProtKB-SubCell"/>
</dbReference>
<evidence type="ECO:0000256" key="2">
    <source>
        <dbReference type="ARBA" id="ARBA00022475"/>
    </source>
</evidence>
<evidence type="ECO:0000256" key="3">
    <source>
        <dbReference type="ARBA" id="ARBA00022692"/>
    </source>
</evidence>
<evidence type="ECO:0000256" key="1">
    <source>
        <dbReference type="ARBA" id="ARBA00004651"/>
    </source>
</evidence>